<dbReference type="RefSeq" id="WP_188770241.1">
    <property type="nucleotide sequence ID" value="NZ_BMHK01000008.1"/>
</dbReference>
<comment type="caution">
    <text evidence="1">The sequence shown here is derived from an EMBL/GenBank/DDBJ whole genome shotgun (WGS) entry which is preliminary data.</text>
</comment>
<dbReference type="AlphaFoldDB" id="A0A916TRW8"/>
<reference evidence="1" key="2">
    <citation type="submission" date="2020-09" db="EMBL/GenBank/DDBJ databases">
        <authorList>
            <person name="Sun Q."/>
            <person name="Zhou Y."/>
        </authorList>
    </citation>
    <scope>NUCLEOTIDE SEQUENCE</scope>
    <source>
        <strain evidence="1">CGMCC 1.15095</strain>
    </source>
</reference>
<name>A0A916TRW8_9SPHN</name>
<dbReference type="Proteomes" id="UP000608154">
    <property type="component" value="Unassembled WGS sequence"/>
</dbReference>
<organism evidence="1 2">
    <name type="scientific">Novosphingobium endophyticum</name>
    <dbReference type="NCBI Taxonomy" id="1955250"/>
    <lineage>
        <taxon>Bacteria</taxon>
        <taxon>Pseudomonadati</taxon>
        <taxon>Pseudomonadota</taxon>
        <taxon>Alphaproteobacteria</taxon>
        <taxon>Sphingomonadales</taxon>
        <taxon>Sphingomonadaceae</taxon>
        <taxon>Novosphingobium</taxon>
    </lineage>
</organism>
<evidence type="ECO:0000313" key="1">
    <source>
        <dbReference type="EMBL" id="GGB98263.1"/>
    </source>
</evidence>
<protein>
    <submittedName>
        <fullName evidence="1">Uncharacterized protein</fullName>
    </submittedName>
</protein>
<sequence>MASEVYSMQRVFQNAGKAAFGEDFPKQAGEPLNDLGRHPLVSLDALAPLAASLSPGGVAS</sequence>
<reference evidence="1" key="1">
    <citation type="journal article" date="2014" name="Int. J. Syst. Evol. Microbiol.">
        <title>Complete genome sequence of Corynebacterium casei LMG S-19264T (=DSM 44701T), isolated from a smear-ripened cheese.</title>
        <authorList>
            <consortium name="US DOE Joint Genome Institute (JGI-PGF)"/>
            <person name="Walter F."/>
            <person name="Albersmeier A."/>
            <person name="Kalinowski J."/>
            <person name="Ruckert C."/>
        </authorList>
    </citation>
    <scope>NUCLEOTIDE SEQUENCE</scope>
    <source>
        <strain evidence="1">CGMCC 1.15095</strain>
    </source>
</reference>
<gene>
    <name evidence="1" type="ORF">GCM10011494_15920</name>
</gene>
<accession>A0A916TRW8</accession>
<proteinExistence type="predicted"/>
<keyword evidence="2" id="KW-1185">Reference proteome</keyword>
<evidence type="ECO:0000313" key="2">
    <source>
        <dbReference type="Proteomes" id="UP000608154"/>
    </source>
</evidence>
<dbReference type="EMBL" id="BMHK01000008">
    <property type="protein sequence ID" value="GGB98263.1"/>
    <property type="molecule type" value="Genomic_DNA"/>
</dbReference>